<organism evidence="2 3">
    <name type="scientific">Nocardia tengchongensis</name>
    <dbReference type="NCBI Taxonomy" id="2055889"/>
    <lineage>
        <taxon>Bacteria</taxon>
        <taxon>Bacillati</taxon>
        <taxon>Actinomycetota</taxon>
        <taxon>Actinomycetes</taxon>
        <taxon>Mycobacteriales</taxon>
        <taxon>Nocardiaceae</taxon>
        <taxon>Nocardia</taxon>
    </lineage>
</organism>
<dbReference type="SUPFAM" id="SSF50814">
    <property type="entry name" value="Lipocalins"/>
    <property type="match status" value="1"/>
</dbReference>
<feature type="region of interest" description="Disordered" evidence="1">
    <location>
        <begin position="152"/>
        <end position="175"/>
    </location>
</feature>
<dbReference type="EMBL" id="CP074371">
    <property type="protein sequence ID" value="QVI23856.1"/>
    <property type="molecule type" value="Genomic_DNA"/>
</dbReference>
<name>A0ABX8CVD0_9NOCA</name>
<protein>
    <submittedName>
        <fullName evidence="2">Phenolic acid decarboxylase</fullName>
    </submittedName>
</protein>
<gene>
    <name evidence="2" type="ORF">KHQ06_14200</name>
</gene>
<evidence type="ECO:0000313" key="2">
    <source>
        <dbReference type="EMBL" id="QVI23856.1"/>
    </source>
</evidence>
<evidence type="ECO:0000256" key="1">
    <source>
        <dbReference type="SAM" id="MobiDB-lite"/>
    </source>
</evidence>
<dbReference type="Proteomes" id="UP000683310">
    <property type="component" value="Chromosome"/>
</dbReference>
<sequence length="175" mass="19751">MSAEEAATIPAWAGDLTGIVGQHLIYTYENGWKYELYVRNSHTVAFRCLMGPMFGRWSTAQPAKIVQLSGDMFKLAWVEPTGTVTVVIAWLGERRVHTTICYPQWMLDYPEFTLGRYEDNTPEITAARNRGLTYPQTLVAATGHITFLETRSPDDDTVIDRPPGKLPHDYANRAN</sequence>
<accession>A0ABX8CVD0</accession>
<dbReference type="PANTHER" id="PTHR40087">
    <property type="entry name" value="PHENOLIC ACID DECARBOXYLASE PADC"/>
    <property type="match status" value="1"/>
</dbReference>
<dbReference type="InterPro" id="IPR008729">
    <property type="entry name" value="PA_de_COase"/>
</dbReference>
<reference evidence="2 3" key="1">
    <citation type="submission" date="2021-04" db="EMBL/GenBank/DDBJ databases">
        <title>Nocardia tengchongensis.</title>
        <authorList>
            <person name="Zhuang k."/>
            <person name="Ran Y."/>
            <person name="Li W."/>
        </authorList>
    </citation>
    <scope>NUCLEOTIDE SEQUENCE [LARGE SCALE GENOMIC DNA]</scope>
    <source>
        <strain evidence="2 3">CFH S0057</strain>
    </source>
</reference>
<proteinExistence type="predicted"/>
<keyword evidence="3" id="KW-1185">Reference proteome</keyword>
<dbReference type="InterPro" id="IPR012674">
    <property type="entry name" value="Calycin"/>
</dbReference>
<dbReference type="Gene3D" id="2.40.128.20">
    <property type="match status" value="1"/>
</dbReference>
<dbReference type="PANTHER" id="PTHR40087:SF1">
    <property type="entry name" value="PHENOLIC ACID DECARBOXYLASE PADC"/>
    <property type="match status" value="1"/>
</dbReference>
<dbReference type="Pfam" id="PF05870">
    <property type="entry name" value="PA_decarbox"/>
    <property type="match status" value="1"/>
</dbReference>
<evidence type="ECO:0000313" key="3">
    <source>
        <dbReference type="Proteomes" id="UP000683310"/>
    </source>
</evidence>